<evidence type="ECO:0000256" key="1">
    <source>
        <dbReference type="SAM" id="MobiDB-lite"/>
    </source>
</evidence>
<organism evidence="3 4">
    <name type="scientific">Streptomyces lucensis JCM 4490</name>
    <dbReference type="NCBI Taxonomy" id="1306176"/>
    <lineage>
        <taxon>Bacteria</taxon>
        <taxon>Bacillati</taxon>
        <taxon>Actinomycetota</taxon>
        <taxon>Actinomycetes</taxon>
        <taxon>Kitasatosporales</taxon>
        <taxon>Streptomycetaceae</taxon>
        <taxon>Streptomyces</taxon>
    </lineage>
</organism>
<proteinExistence type="predicted"/>
<keyword evidence="2" id="KW-1133">Transmembrane helix</keyword>
<evidence type="ECO:0000313" key="4">
    <source>
        <dbReference type="Proteomes" id="UP000620224"/>
    </source>
</evidence>
<feature type="transmembrane region" description="Helical" evidence="2">
    <location>
        <begin position="42"/>
        <end position="67"/>
    </location>
</feature>
<keyword evidence="4" id="KW-1185">Reference proteome</keyword>
<keyword evidence="2" id="KW-0472">Membrane</keyword>
<reference evidence="3" key="2">
    <citation type="submission" date="2020-09" db="EMBL/GenBank/DDBJ databases">
        <authorList>
            <person name="Sun Q."/>
            <person name="Ohkuma M."/>
        </authorList>
    </citation>
    <scope>NUCLEOTIDE SEQUENCE</scope>
    <source>
        <strain evidence="3">JCM 4490</strain>
    </source>
</reference>
<feature type="region of interest" description="Disordered" evidence="1">
    <location>
        <begin position="117"/>
        <end position="138"/>
    </location>
</feature>
<dbReference type="AlphaFoldDB" id="A0A918JEE7"/>
<evidence type="ECO:0000313" key="3">
    <source>
        <dbReference type="EMBL" id="GGW76821.1"/>
    </source>
</evidence>
<feature type="compositionally biased region" description="Basic residues" evidence="1">
    <location>
        <begin position="117"/>
        <end position="126"/>
    </location>
</feature>
<sequence>MQDQQPDRPAPFGTDGRGHLREGAVEPHEGLPQRRRGQTRPIGASVAGAVAGVILAQMTVGLGGHALPVAARLRGRGDGFEVVPARSDGFEVVPARGAGAAALAFLLASFLPRHRPAVQGNRRRKAREGAGSGRDLQP</sequence>
<evidence type="ECO:0000256" key="2">
    <source>
        <dbReference type="SAM" id="Phobius"/>
    </source>
</evidence>
<keyword evidence="2" id="KW-0812">Transmembrane</keyword>
<dbReference type="Proteomes" id="UP000620224">
    <property type="component" value="Unassembled WGS sequence"/>
</dbReference>
<feature type="transmembrane region" description="Helical" evidence="2">
    <location>
        <begin position="93"/>
        <end position="112"/>
    </location>
</feature>
<dbReference type="RefSeq" id="WP_190018807.1">
    <property type="nucleotide sequence ID" value="NZ_BMUE01000020.1"/>
</dbReference>
<feature type="region of interest" description="Disordered" evidence="1">
    <location>
        <begin position="1"/>
        <end position="42"/>
    </location>
</feature>
<dbReference type="EMBL" id="BMUE01000020">
    <property type="protein sequence ID" value="GGW76821.1"/>
    <property type="molecule type" value="Genomic_DNA"/>
</dbReference>
<reference evidence="3" key="1">
    <citation type="journal article" date="2014" name="Int. J. Syst. Evol. Microbiol.">
        <title>Complete genome sequence of Corynebacterium casei LMG S-19264T (=DSM 44701T), isolated from a smear-ripened cheese.</title>
        <authorList>
            <consortium name="US DOE Joint Genome Institute (JGI-PGF)"/>
            <person name="Walter F."/>
            <person name="Albersmeier A."/>
            <person name="Kalinowski J."/>
            <person name="Ruckert C."/>
        </authorList>
    </citation>
    <scope>NUCLEOTIDE SEQUENCE</scope>
    <source>
        <strain evidence="3">JCM 4490</strain>
    </source>
</reference>
<name>A0A918JEE7_9ACTN</name>
<accession>A0A918JEE7</accession>
<gene>
    <name evidence="3" type="ORF">GCM10010503_63220</name>
</gene>
<feature type="compositionally biased region" description="Basic and acidic residues" evidence="1">
    <location>
        <begin position="16"/>
        <end position="32"/>
    </location>
</feature>
<comment type="caution">
    <text evidence="3">The sequence shown here is derived from an EMBL/GenBank/DDBJ whole genome shotgun (WGS) entry which is preliminary data.</text>
</comment>
<protein>
    <submittedName>
        <fullName evidence="3">Uncharacterized protein</fullName>
    </submittedName>
</protein>